<feature type="compositionally biased region" description="Low complexity" evidence="2">
    <location>
        <begin position="1528"/>
        <end position="1540"/>
    </location>
</feature>
<dbReference type="InterPro" id="IPR039187">
    <property type="entry name" value="SNO_AAA"/>
</dbReference>
<dbReference type="PANTHER" id="PTHR12706:SF33">
    <property type="entry name" value="PROTEIN WITH HELICASE_C DOMAIN"/>
    <property type="match status" value="1"/>
</dbReference>
<dbReference type="EMBL" id="JALJOV010000449">
    <property type="protein sequence ID" value="KAK9863620.1"/>
    <property type="molecule type" value="Genomic_DNA"/>
</dbReference>
<evidence type="ECO:0000256" key="2">
    <source>
        <dbReference type="SAM" id="MobiDB-lite"/>
    </source>
</evidence>
<dbReference type="Gene3D" id="3.40.50.300">
    <property type="entry name" value="P-loop containing nucleotide triphosphate hydrolases"/>
    <property type="match status" value="2"/>
</dbReference>
<keyword evidence="7" id="KW-1185">Reference proteome</keyword>
<dbReference type="PANTHER" id="PTHR12706">
    <property type="entry name" value="STRAWBERRY NOTCH-RELATED"/>
    <property type="match status" value="1"/>
</dbReference>
<sequence length="1608" mass="175822">MDHPAEVARQVAEYRERRRAQKLAQKQRAKALQNQAGIAHQGAHRTLGAAGQQYANEEDQDQNDLGDGLEEDNYTCVDTAELEKNGLIPHPDKIAEAAALSSVTLPKTDYKLALPAHVLFNGISALQVQFLQLACTKHQTFLPSGERAGFFLGDGPGVGKGRQIASLVFENLLRCRKKAVWFSASADLALDAERDFHDIGALRYDPVRIHDLKRLNVKAGQSLNGVARLDCGILFSTYDMLISGGKQTAASKSKAQAASDAELLAGRFEDPGKKEFGTLSRLHQIVEWVSSDSSVETFDGVIVFDESHKAKNCMGKDRDTAGASKRGYQAESKTSRAVVEIQKRLPRARILYVSATGATEPENLCFMTRLGLWGEKTPFLDKKSLVSMLKNRGISAMEIVAMELKMSGLFLARSLSYEGVAFQQVQIDVDPAFEEIYDQAVEIWWEIFDLLDSAAEDGQLIVKEDAEAKSKATAMRGAYAANLRFFRQMCTAAKVHKTVEQAKEALQAGHCVVIGLQSTGEARTAAMVGKKVYDEDAIFENFADPAGLIMQQTIKSNVPINYPRAAELYKRAVTLKLPHNPLDVLIDELGGPSKVAEMSGRRRRMIRNPNGPGFVYRLVAAEGVPLDQVNIQEKKAFQSGKKLIAIISDAASTGISLQADRNELNTRLRVHITLELAWSADKTVQQLGRTHRSNQAQPPKYIILSSNICGEHRFASAVAKRLQQLGALTQGDRHAANAADALSSFNVDNKWGALALGMMSAVLRGRQEIPDKFTPSFIADNLDEDDPNYEAQKAEAWEEFKPQAIEALEQMKVFSRAVKNSGQAQEIDENIVGKDNGLQVNKLLNRLLCIPLELQAKIFSCFSAMLDYQIREAKRNGRYDECGIVKPGCKQVEFTSSEVIYTQPYSGHQVRHEQFTIDRGVPWEDALQRLQQELADDPHTRSGFWYHIHGVTGARQNVLAIERAANGRKKQQRQGKKDNAPGFFRIIRPDTGFESKDLSWKDFKGHYKPVKREKEETDFMQRTWQRQWRDDPRSKRRETVHLISGSILSIFPCLDVFFGRKKINGRTQNLQCWRMEASDGTHGTIGVHVPNPWVEDLLKVIAEQLEIDEARAACMGPAPSNADPYAELESSPSRPSAEDSIDTCRAAAASTLPQEGNKAPETSPSSAEGADPEEHQADAEPDSSDKENALPKERNCKVRRKVQRIKHPNRSNQAAAASEDFAEERQHRLASGGLWESVELPPMKEVFTAREKETMARTRKVLAEKPRAGRKSDPGPGGARRQGRPKRAAGTLNSDGEEVLFGGSDADDEEMADQFAPAESDVDLDPEEARKGALADLMAKRSGTAGKVTRRAASAGPSTRRRDDDARDSSGDESGWESVKDSKRKAVRRRVKKKQGAVEPASDAPSSAAKSSGSMSGMSDALPAGSSCDDMGASASSGSDSEGSKSKQAVARKAREKASSSGKRLGKSSLARKVSRKGEAASRSQLEDSDANPDAEQATRGRQGSSARKTLARLPVPVQDEQVDLCDSASDVGSPSPESSSSDDEAAAEPAGETDGLAVGGDNAPDEAMPQADASSPSAVNLVPSAKASMEEHQKHHTAAGRFTAHVE</sequence>
<feature type="compositionally biased region" description="Basic residues" evidence="2">
    <location>
        <begin position="1382"/>
        <end position="1395"/>
    </location>
</feature>
<dbReference type="InterPro" id="IPR026741">
    <property type="entry name" value="SNO"/>
</dbReference>
<evidence type="ECO:0000313" key="6">
    <source>
        <dbReference type="EMBL" id="KAK9863620.1"/>
    </source>
</evidence>
<feature type="compositionally biased region" description="Low complexity" evidence="2">
    <location>
        <begin position="1400"/>
        <end position="1441"/>
    </location>
</feature>
<feature type="compositionally biased region" description="Low complexity" evidence="2">
    <location>
        <begin position="1459"/>
        <end position="1471"/>
    </location>
</feature>
<feature type="domain" description="SBNO alpha/beta" evidence="5">
    <location>
        <begin position="921"/>
        <end position="1028"/>
    </location>
</feature>
<evidence type="ECO:0000259" key="3">
    <source>
        <dbReference type="Pfam" id="PF13871"/>
    </source>
</evidence>
<feature type="region of interest" description="Disordered" evidence="2">
    <location>
        <begin position="1249"/>
        <end position="1608"/>
    </location>
</feature>
<feature type="compositionally biased region" description="Basic and acidic residues" evidence="2">
    <location>
        <begin position="1360"/>
        <end position="1370"/>
    </location>
</feature>
<dbReference type="InterPro" id="IPR057332">
    <property type="entry name" value="SBNO_a/b_dom"/>
</dbReference>
<feature type="domain" description="Strawberry notch helicase C" evidence="3">
    <location>
        <begin position="580"/>
        <end position="881"/>
    </location>
</feature>
<evidence type="ECO:0000259" key="5">
    <source>
        <dbReference type="Pfam" id="PF25373"/>
    </source>
</evidence>
<feature type="region of interest" description="Disordered" evidence="2">
    <location>
        <begin position="1115"/>
        <end position="1236"/>
    </location>
</feature>
<comment type="caution">
    <text evidence="6">The sequence shown here is derived from an EMBL/GenBank/DDBJ whole genome shotgun (WGS) entry which is preliminary data.</text>
</comment>
<evidence type="ECO:0000256" key="1">
    <source>
        <dbReference type="ARBA" id="ARBA00006992"/>
    </source>
</evidence>
<gene>
    <name evidence="6" type="ORF">WJX84_004264</name>
</gene>
<dbReference type="GO" id="GO:0006355">
    <property type="term" value="P:regulation of DNA-templated transcription"/>
    <property type="evidence" value="ECO:0007669"/>
    <property type="project" value="InterPro"/>
</dbReference>
<feature type="compositionally biased region" description="Basic and acidic residues" evidence="2">
    <location>
        <begin position="1249"/>
        <end position="1273"/>
    </location>
</feature>
<feature type="compositionally biased region" description="Basic and acidic residues" evidence="2">
    <location>
        <begin position="1172"/>
        <end position="1196"/>
    </location>
</feature>
<dbReference type="Pfam" id="PF25373">
    <property type="entry name" value="SBNO"/>
    <property type="match status" value="1"/>
</dbReference>
<reference evidence="6 7" key="1">
    <citation type="journal article" date="2024" name="Nat. Commun.">
        <title>Phylogenomics reveals the evolutionary origins of lichenization in chlorophyte algae.</title>
        <authorList>
            <person name="Puginier C."/>
            <person name="Libourel C."/>
            <person name="Otte J."/>
            <person name="Skaloud P."/>
            <person name="Haon M."/>
            <person name="Grisel S."/>
            <person name="Petersen M."/>
            <person name="Berrin J.G."/>
            <person name="Delaux P.M."/>
            <person name="Dal Grande F."/>
            <person name="Keller J."/>
        </authorList>
    </citation>
    <scope>NUCLEOTIDE SEQUENCE [LARGE SCALE GENOMIC DNA]</scope>
    <source>
        <strain evidence="6 7">SAG 2523</strain>
    </source>
</reference>
<feature type="domain" description="Strawberry notch AAA" evidence="4">
    <location>
        <begin position="89"/>
        <end position="439"/>
    </location>
</feature>
<dbReference type="InterPro" id="IPR026937">
    <property type="entry name" value="SBNO_Helicase_C_dom"/>
</dbReference>
<accession>A0AAW1T286</accession>
<proteinExistence type="inferred from homology"/>
<dbReference type="Pfam" id="PF13872">
    <property type="entry name" value="AAA_34"/>
    <property type="match status" value="1"/>
</dbReference>
<evidence type="ECO:0000259" key="4">
    <source>
        <dbReference type="Pfam" id="PF13872"/>
    </source>
</evidence>
<feature type="compositionally biased region" description="Basic residues" evidence="2">
    <location>
        <begin position="1197"/>
        <end position="1209"/>
    </location>
</feature>
<dbReference type="InterPro" id="IPR027417">
    <property type="entry name" value="P-loop_NTPase"/>
</dbReference>
<name>A0AAW1T286_9CHLO</name>
<dbReference type="Pfam" id="PF13871">
    <property type="entry name" value="Helicase_C_4"/>
    <property type="match status" value="1"/>
</dbReference>
<dbReference type="SUPFAM" id="SSF52540">
    <property type="entry name" value="P-loop containing nucleoside triphosphate hydrolases"/>
    <property type="match status" value="2"/>
</dbReference>
<evidence type="ECO:0000313" key="7">
    <source>
        <dbReference type="Proteomes" id="UP001485043"/>
    </source>
</evidence>
<dbReference type="GO" id="GO:0042393">
    <property type="term" value="F:histone binding"/>
    <property type="evidence" value="ECO:0007669"/>
    <property type="project" value="TreeGrafter"/>
</dbReference>
<comment type="similarity">
    <text evidence="1">Belongs to the SBNO family.</text>
</comment>
<protein>
    <submittedName>
        <fullName evidence="6">Uncharacterized protein</fullName>
    </submittedName>
</protein>
<dbReference type="GO" id="GO:0031490">
    <property type="term" value="F:chromatin DNA binding"/>
    <property type="evidence" value="ECO:0007669"/>
    <property type="project" value="TreeGrafter"/>
</dbReference>
<dbReference type="GO" id="GO:0005634">
    <property type="term" value="C:nucleus"/>
    <property type="evidence" value="ECO:0007669"/>
    <property type="project" value="TreeGrafter"/>
</dbReference>
<dbReference type="Proteomes" id="UP001485043">
    <property type="component" value="Unassembled WGS sequence"/>
</dbReference>
<organism evidence="6 7">
    <name type="scientific">Apatococcus fuscideae</name>
    <dbReference type="NCBI Taxonomy" id="2026836"/>
    <lineage>
        <taxon>Eukaryota</taxon>
        <taxon>Viridiplantae</taxon>
        <taxon>Chlorophyta</taxon>
        <taxon>core chlorophytes</taxon>
        <taxon>Trebouxiophyceae</taxon>
        <taxon>Chlorellales</taxon>
        <taxon>Chlorellaceae</taxon>
        <taxon>Apatococcus</taxon>
    </lineage>
</organism>